<evidence type="ECO:0000259" key="5">
    <source>
        <dbReference type="Pfam" id="PF17238"/>
    </source>
</evidence>
<dbReference type="InterPro" id="IPR056535">
    <property type="entry name" value="TPR_NUP160_M"/>
</dbReference>
<dbReference type="Pfam" id="PF11715">
    <property type="entry name" value="Beta-prop_Nup120_160"/>
    <property type="match status" value="1"/>
</dbReference>
<dbReference type="Pfam" id="PF23354">
    <property type="entry name" value="TPR_NUP160_120_M"/>
    <property type="match status" value="1"/>
</dbReference>
<organism evidence="7 8">
    <name type="scientific">Glycine soja</name>
    <name type="common">Wild soybean</name>
    <dbReference type="NCBI Taxonomy" id="3848"/>
    <lineage>
        <taxon>Eukaryota</taxon>
        <taxon>Viridiplantae</taxon>
        <taxon>Streptophyta</taxon>
        <taxon>Embryophyta</taxon>
        <taxon>Tracheophyta</taxon>
        <taxon>Spermatophyta</taxon>
        <taxon>Magnoliopsida</taxon>
        <taxon>eudicotyledons</taxon>
        <taxon>Gunneridae</taxon>
        <taxon>Pentapetalae</taxon>
        <taxon>rosids</taxon>
        <taxon>fabids</taxon>
        <taxon>Fabales</taxon>
        <taxon>Fabaceae</taxon>
        <taxon>Papilionoideae</taxon>
        <taxon>50 kb inversion clade</taxon>
        <taxon>NPAAA clade</taxon>
        <taxon>indigoferoid/millettioid clade</taxon>
        <taxon>Phaseoleae</taxon>
        <taxon>Glycine</taxon>
        <taxon>Glycine subgen. Soja</taxon>
    </lineage>
</organism>
<comment type="subcellular location">
    <subcellularLocation>
        <location evidence="1">Nucleus</location>
    </subcellularLocation>
</comment>
<dbReference type="GO" id="GO:0005643">
    <property type="term" value="C:nuclear pore"/>
    <property type="evidence" value="ECO:0007669"/>
    <property type="project" value="TreeGrafter"/>
</dbReference>
<feature type="domain" description="NUP160 helical" evidence="5">
    <location>
        <begin position="346"/>
        <end position="539"/>
    </location>
</feature>
<dbReference type="PANTHER" id="PTHR21286">
    <property type="entry name" value="NUCLEAR PORE COMPLEX PROTEIN NUP160"/>
    <property type="match status" value="1"/>
</dbReference>
<dbReference type="EMBL" id="QZWG01000010">
    <property type="protein sequence ID" value="RZB85860.1"/>
    <property type="molecule type" value="Genomic_DNA"/>
</dbReference>
<dbReference type="AlphaFoldDB" id="A0A445IIA5"/>
<feature type="domain" description="NUP160 middle TPR" evidence="6">
    <location>
        <begin position="724"/>
        <end position="969"/>
    </location>
</feature>
<sequence>MHELRDEAGISRLWGLISRGKMVGTVQELVILELHEKKFVFVLHLDGTLRIWDLASRSRVFSNNMGTVTMAAGATFVKLWVGQPYPDSNIIPLAVLYRDTSDENLEMISLYSILYNFGDRIVFSMDPSVQSIPLEEGRCLDVKLTLDKIWILKDDELVSHTFSTNIDEVEAFSYALQEEFVADQLFQSSEHLADEILRITHSIFKSSKDDIFPFVSSIFLRRLLLPGVHHNATLYATLLEYSRHLGESELQTLTADGLKKEILSLIEHEVGSEKVSLLHCWKCFFTRYFHNWCKNNALYGLLVDSSSDAIGLIRKNSISLFRSLEDIERIVEVGSSEEVSELTGLVDIFNDDLDCDILIELLRCVISFSQQLGKTASSIFYESLLTTSVISSEDIVRYIVKILETGYCMSGPVLQTSTSGDHIVVLEKELADHKSLRKLSIDMFLSLQGLHKKASAWGRILKVIEGFLKFLVPQKVIQNFNTEVSSNINSSVIVHTTFQIAKVMFESAWDFLLFLSYLVDISGQVHLLHDDINKIQLDLVPMLQEIIFEWLIIIFFTITPSAPAVTEDFNSKLSSLQIDNNMGKRLWNEKLGRYDFTLAYTFLLNVGSSSLDHSHYSSEHFSNVQSFINKTRDFISWIIWGQTGGSSTFLTRSIDLAFILFKHDQYGAAEQLLMIAEAHLLKEKTSQSIQDDDGGWCIRHHLLGCCLLAQVQCGLHATQKDKKVSEAIRCFFRSSSGNGASEALQSLSDDLGIPYLGFNGCTSIAAWKLQYYQWAMQLFERYSISEGACQFALAALEQVDEALYMKDDKCTNNSVNESVTTIKGRLWANVFIFVLDLGRYYDAYCAIISNPDEESKYICLRRFIIVLYEQGAIKILCSNKLPLIGLVEKVEQELAWKAERSDISAKPNLYKLLYAFQLHRHNWRRAASYMYLYSARLRTEAALKDSVGSSLMLQERLNALSSAVNALHLVHPAYAWIDSLAEGSYLVNEYYPSKKAKRTPDEHSAADNDAEPQGWQSSIDIEKLENEFVLTSAEYMLSLVNFKWTFSGKHGALSDLADLLVQNNLYDMAFTILLRFFKGSGLKRELERVLSAISLKCCLDKVESSWVEEHSHLLTSSKHEMVAHGSPATVSTTPQTDRNSCWATLKLYLVRIFCYH</sequence>
<comment type="caution">
    <text evidence="7">The sequence shown here is derived from an EMBL/GenBank/DDBJ whole genome shotgun (WGS) entry which is preliminary data.</text>
</comment>
<evidence type="ECO:0000256" key="1">
    <source>
        <dbReference type="ARBA" id="ARBA00004123"/>
    </source>
</evidence>
<evidence type="ECO:0000256" key="2">
    <source>
        <dbReference type="ARBA" id="ARBA00022448"/>
    </source>
</evidence>
<keyword evidence="2" id="KW-0813">Transport</keyword>
<protein>
    <submittedName>
        <fullName evidence="7">Nuclear pore complex protein NUP160 isoform E</fullName>
    </submittedName>
</protein>
<name>A0A445IIA5_GLYSO</name>
<dbReference type="Pfam" id="PF17238">
    <property type="entry name" value="NUP160_helical_2"/>
    <property type="match status" value="1"/>
</dbReference>
<reference evidence="7 8" key="1">
    <citation type="submission" date="2018-09" db="EMBL/GenBank/DDBJ databases">
        <title>A high-quality reference genome of wild soybean provides a powerful tool to mine soybean genomes.</title>
        <authorList>
            <person name="Xie M."/>
            <person name="Chung C.Y.L."/>
            <person name="Li M.-W."/>
            <person name="Wong F.-L."/>
            <person name="Chan T.-F."/>
            <person name="Lam H.-M."/>
        </authorList>
    </citation>
    <scope>NUCLEOTIDE SEQUENCE [LARGE SCALE GENOMIC DNA]</scope>
    <source>
        <strain evidence="8">cv. W05</strain>
        <tissue evidence="7">Hypocotyl of etiolated seedlings</tissue>
    </source>
</reference>
<keyword evidence="8" id="KW-1185">Reference proteome</keyword>
<evidence type="ECO:0000313" key="8">
    <source>
        <dbReference type="Proteomes" id="UP000289340"/>
    </source>
</evidence>
<evidence type="ECO:0000256" key="3">
    <source>
        <dbReference type="ARBA" id="ARBA00023242"/>
    </source>
</evidence>
<evidence type="ECO:0000259" key="6">
    <source>
        <dbReference type="Pfam" id="PF23354"/>
    </source>
</evidence>
<dbReference type="Proteomes" id="UP000289340">
    <property type="component" value="Chromosome 10"/>
</dbReference>
<proteinExistence type="predicted"/>
<gene>
    <name evidence="7" type="ORF">D0Y65_026096</name>
</gene>
<evidence type="ECO:0000259" key="4">
    <source>
        <dbReference type="Pfam" id="PF11715"/>
    </source>
</evidence>
<dbReference type="InterPro" id="IPR035192">
    <property type="entry name" value="NUP160_hel_plant"/>
</dbReference>
<dbReference type="PANTHER" id="PTHR21286:SF0">
    <property type="entry name" value="NUCLEAR PORE COMPLEX PROTEIN NUP160"/>
    <property type="match status" value="1"/>
</dbReference>
<dbReference type="GO" id="GO:0017056">
    <property type="term" value="F:structural constituent of nuclear pore"/>
    <property type="evidence" value="ECO:0007669"/>
    <property type="project" value="TreeGrafter"/>
</dbReference>
<evidence type="ECO:0000313" key="7">
    <source>
        <dbReference type="EMBL" id="RZB85860.1"/>
    </source>
</evidence>
<dbReference type="InterPro" id="IPR021717">
    <property type="entry name" value="Nucleoporin_Nup160"/>
</dbReference>
<accession>A0A445IIA5</accession>
<dbReference type="InterPro" id="IPR059141">
    <property type="entry name" value="Beta-prop_Nup120_160"/>
</dbReference>
<feature type="domain" description="Nucleoporin Nup120/160 beta-propeller" evidence="4">
    <location>
        <begin position="18"/>
        <end position="328"/>
    </location>
</feature>
<keyword evidence="3" id="KW-0539">Nucleus</keyword>